<name>A0A9D5M379_9FIRM</name>
<dbReference type="RefSeq" id="WP_226393258.1">
    <property type="nucleotide sequence ID" value="NZ_JADCKB010000021.1"/>
</dbReference>
<dbReference type="EMBL" id="JADCKB010000021">
    <property type="protein sequence ID" value="MBE5040703.1"/>
    <property type="molecule type" value="Genomic_DNA"/>
</dbReference>
<evidence type="ECO:0000313" key="3">
    <source>
        <dbReference type="Proteomes" id="UP000806542"/>
    </source>
</evidence>
<sequence>MPILLRKLKYRFRPSAKHRNKKRPHSPRHIVWILILLMIPAFLYIFYQAERRIGPLAQQAAVSKLNGEITKSTNQVIQDILKAQSLNTQDLILSEKDENGHLTAMSVNFSAVNQIKSTLAIEIQNCLDQMEVIHTSVPAGMLFSDTLMTGMGIQIPIKVFAVSAIEVDFIDEFSSAGINQTRYQLMVEVRVPARVAGIFLHEDTEIVTQVPVAETIVVGDVPSAYLAPSGN</sequence>
<comment type="caution">
    <text evidence="2">The sequence shown here is derived from an EMBL/GenBank/DDBJ whole genome shotgun (WGS) entry which is preliminary data.</text>
</comment>
<protein>
    <submittedName>
        <fullName evidence="2">Sporulation protein YunB</fullName>
    </submittedName>
</protein>
<evidence type="ECO:0000256" key="1">
    <source>
        <dbReference type="SAM" id="Phobius"/>
    </source>
</evidence>
<dbReference type="PIRSF" id="PIRSF021383">
    <property type="entry name" value="YunB"/>
    <property type="match status" value="1"/>
</dbReference>
<feature type="transmembrane region" description="Helical" evidence="1">
    <location>
        <begin position="29"/>
        <end position="47"/>
    </location>
</feature>
<gene>
    <name evidence="2" type="primary">yunB</name>
    <name evidence="2" type="ORF">INF28_09555</name>
</gene>
<proteinExistence type="predicted"/>
<keyword evidence="1" id="KW-1133">Transmembrane helix</keyword>
<dbReference type="AlphaFoldDB" id="A0A9D5M379"/>
<keyword evidence="1" id="KW-0472">Membrane</keyword>
<accession>A0A9D5M379</accession>
<reference evidence="2" key="1">
    <citation type="submission" date="2020-10" db="EMBL/GenBank/DDBJ databases">
        <title>ChiBAC.</title>
        <authorList>
            <person name="Zenner C."/>
            <person name="Hitch T.C.A."/>
            <person name="Clavel T."/>
        </authorList>
    </citation>
    <scope>NUCLEOTIDE SEQUENCE</scope>
    <source>
        <strain evidence="2">DSM 107454</strain>
    </source>
</reference>
<keyword evidence="1" id="KW-0812">Transmembrane</keyword>
<keyword evidence="3" id="KW-1185">Reference proteome</keyword>
<dbReference type="InterPro" id="IPR014197">
    <property type="entry name" value="Sporulation_prot_YunB"/>
</dbReference>
<evidence type="ECO:0000313" key="2">
    <source>
        <dbReference type="EMBL" id="MBE5040703.1"/>
    </source>
</evidence>
<dbReference type="Proteomes" id="UP000806542">
    <property type="component" value="Unassembled WGS sequence"/>
</dbReference>
<organism evidence="2 3">
    <name type="scientific">Ructibacterium gallinarum</name>
    <dbReference type="NCBI Taxonomy" id="2779355"/>
    <lineage>
        <taxon>Bacteria</taxon>
        <taxon>Bacillati</taxon>
        <taxon>Bacillota</taxon>
        <taxon>Clostridia</taxon>
        <taxon>Eubacteriales</taxon>
        <taxon>Oscillospiraceae</taxon>
        <taxon>Ructibacterium</taxon>
    </lineage>
</organism>
<dbReference type="Pfam" id="PF09560">
    <property type="entry name" value="Spore_YunB"/>
    <property type="match status" value="1"/>
</dbReference>
<dbReference type="NCBIfam" id="TIGR02832">
    <property type="entry name" value="spo_yunB"/>
    <property type="match status" value="1"/>
</dbReference>